<accession>A0A1L3GEV0</accession>
<evidence type="ECO:0000313" key="3">
    <source>
        <dbReference type="Proteomes" id="UP000182264"/>
    </source>
</evidence>
<dbReference type="SMART" id="SM00901">
    <property type="entry name" value="FRG"/>
    <property type="match status" value="1"/>
</dbReference>
<protein>
    <submittedName>
        <fullName evidence="2">FRG domain-containing protein</fullName>
    </submittedName>
</protein>
<dbReference type="InterPro" id="IPR014966">
    <property type="entry name" value="FRG-dom"/>
</dbReference>
<feature type="domain" description="FRG" evidence="1">
    <location>
        <begin position="28"/>
        <end position="124"/>
    </location>
</feature>
<dbReference type="AlphaFoldDB" id="A0A1L3GEV0"/>
<evidence type="ECO:0000259" key="1">
    <source>
        <dbReference type="SMART" id="SM00901"/>
    </source>
</evidence>
<evidence type="ECO:0000313" key="2">
    <source>
        <dbReference type="EMBL" id="APG24228.1"/>
    </source>
</evidence>
<reference evidence="2 3" key="1">
    <citation type="journal article" date="2017" name="Genome Announc.">
        <title>Complete Genome Sequences of Two Acetylene-Fermenting Pelobacter acetylenicus Strains.</title>
        <authorList>
            <person name="Sutton J.M."/>
            <person name="Baesman S.M."/>
            <person name="Fierst J.L."/>
            <person name="Poret-Peterson A.T."/>
            <person name="Oremland R.S."/>
            <person name="Dunlap D.S."/>
            <person name="Akob D.M."/>
        </authorList>
    </citation>
    <scope>NUCLEOTIDE SEQUENCE [LARGE SCALE GENOMIC DNA]</scope>
    <source>
        <strain evidence="2 3">DSM 3247</strain>
    </source>
</reference>
<dbReference type="STRING" id="29542.A6070_12270"/>
<dbReference type="RefSeq" id="WP_072286048.1">
    <property type="nucleotide sequence ID" value="NZ_CP015455.1"/>
</dbReference>
<sequence>MNEIRVRSYDELQKELFADSWNRDIGRFRSRFAFRGLSDARYVLKTTLMRLGGPYATLERHLMRNFKKYAHRSAVDADAFWNWMSVAQHYGLPTRMLDWTYSPLVAMHFATANICKFNLDGAIWAVNYVKTHQLLPQPLRDRLEAEGANVFTVEMLNEAIPSLQDLQALSRDNAALFLEPPSMEDRIVNQFAFFSVMSDPQRTLCDFLHEHPGIWRKIIIPAELKWEIRDKLDQSNITERVMFPGLDGLSLWLKRHYSPRCIEECELLQGIEAQLPRHGA</sequence>
<dbReference type="KEGG" id="pace:A6070_12270"/>
<dbReference type="OrthoDB" id="9816036at2"/>
<dbReference type="EMBL" id="CP015518">
    <property type="protein sequence ID" value="APG24228.1"/>
    <property type="molecule type" value="Genomic_DNA"/>
</dbReference>
<organism evidence="2 3">
    <name type="scientific">Syntrophotalea acetylenica</name>
    <name type="common">Pelobacter acetylenicus</name>
    <dbReference type="NCBI Taxonomy" id="29542"/>
    <lineage>
        <taxon>Bacteria</taxon>
        <taxon>Pseudomonadati</taxon>
        <taxon>Thermodesulfobacteriota</taxon>
        <taxon>Desulfuromonadia</taxon>
        <taxon>Desulfuromonadales</taxon>
        <taxon>Syntrophotaleaceae</taxon>
        <taxon>Syntrophotalea</taxon>
    </lineage>
</organism>
<dbReference type="Proteomes" id="UP000182264">
    <property type="component" value="Chromosome"/>
</dbReference>
<gene>
    <name evidence="2" type="ORF">A7E75_03645</name>
</gene>
<keyword evidence="3" id="KW-1185">Reference proteome</keyword>
<name>A0A1L3GEV0_SYNAC</name>
<dbReference type="Pfam" id="PF08867">
    <property type="entry name" value="FRG"/>
    <property type="match status" value="1"/>
</dbReference>
<proteinExistence type="predicted"/>